<dbReference type="EMBL" id="JBEPMB010000004">
    <property type="protein sequence ID" value="MET3614686.1"/>
    <property type="molecule type" value="Genomic_DNA"/>
</dbReference>
<keyword evidence="5" id="KW-1185">Reference proteome</keyword>
<dbReference type="SMART" id="SM00869">
    <property type="entry name" value="Autotransporter"/>
    <property type="match status" value="1"/>
</dbReference>
<proteinExistence type="predicted"/>
<dbReference type="SUPFAM" id="SSF103515">
    <property type="entry name" value="Autotransporter"/>
    <property type="match status" value="1"/>
</dbReference>
<dbReference type="InterPro" id="IPR036709">
    <property type="entry name" value="Autotransporte_beta_dom_sf"/>
</dbReference>
<evidence type="ECO:0000313" key="5">
    <source>
        <dbReference type="Proteomes" id="UP001549047"/>
    </source>
</evidence>
<organism evidence="4 5">
    <name type="scientific">Rhizobium aquaticum</name>
    <dbReference type="NCBI Taxonomy" id="1549636"/>
    <lineage>
        <taxon>Bacteria</taxon>
        <taxon>Pseudomonadati</taxon>
        <taxon>Pseudomonadota</taxon>
        <taxon>Alphaproteobacteria</taxon>
        <taxon>Hyphomicrobiales</taxon>
        <taxon>Rhizobiaceae</taxon>
        <taxon>Rhizobium/Agrobacterium group</taxon>
        <taxon>Rhizobium</taxon>
    </lineage>
</organism>
<feature type="chain" id="PRO_5046278039" evidence="2">
    <location>
        <begin position="22"/>
        <end position="696"/>
    </location>
</feature>
<dbReference type="Gene3D" id="2.40.128.130">
    <property type="entry name" value="Autotransporter beta-domain"/>
    <property type="match status" value="1"/>
</dbReference>
<evidence type="ECO:0000256" key="2">
    <source>
        <dbReference type="SAM" id="SignalP"/>
    </source>
</evidence>
<sequence>MTALTLSASALTVDEAAAACAANGANQTCTNNTATNAGANVAITDTGFLTLTNTATLTSASGNTTITAAGTNITNSSTISNTSGGGDAIDIGVNGAGGASVVFNSGAITALTGGNGSGILTGGNAANVSVTNQASGTISGGYGINHQSANLLSITNFGQITGATNGLFMNSGGGAATINNSGTIRATNAEAINNTSGQLTVTNNTGGLIAGATLGISAATGAIISNYGTISGGTSAVFLNAGNSTFNIYNGSVFTNGIDYNNTAGNTTNFYTGSYTLAVKNYVLGTNTINLRGTGKQLITSGLSGAGTGNIVVVDNSPNTAVVTAAPVAANYASSVINDVLSTTPSTLADIVGTTDLGTGDTVSNEATSGSTTSSGAQAFFPDRKSQKTSRARAAFANVVASSAATGASDALLKGAGQAYDRFGNFVWSRSFGGAHFQDPFGTTNGQRTYAGGTMLGYERREDNWRLGGFFGLARMRTNQALSLDHVTTDTVFGGGYGRYSFGAFNLDGTFSAGSLDATTRRYINNGAEVATGRVRGYFLAPEVALGYNMPIGDGLTFTPTGRLRYTGSFLDGYTETGSTQNVTYGKSVSQQFEERAEFRVRKAFVDQRGLPGNVYVQVAAIAAQRVGPAGFSANLAGNSFTVGSGFARSKVGGSVGLGFNYKLTQQLDLFGSVDATAFTDKSYSLAARAGLKVAF</sequence>
<accession>A0ABV2J1V1</accession>
<evidence type="ECO:0000256" key="1">
    <source>
        <dbReference type="SAM" id="MobiDB-lite"/>
    </source>
</evidence>
<dbReference type="InterPro" id="IPR005546">
    <property type="entry name" value="Autotransporte_beta"/>
</dbReference>
<dbReference type="RefSeq" id="WP_354557163.1">
    <property type="nucleotide sequence ID" value="NZ_JBEPMB010000004.1"/>
</dbReference>
<feature type="signal peptide" evidence="2">
    <location>
        <begin position="1"/>
        <end position="21"/>
    </location>
</feature>
<name>A0ABV2J1V1_9HYPH</name>
<dbReference type="NCBIfam" id="TIGR01414">
    <property type="entry name" value="autotrans_barl"/>
    <property type="match status" value="1"/>
</dbReference>
<evidence type="ECO:0000259" key="3">
    <source>
        <dbReference type="PROSITE" id="PS51208"/>
    </source>
</evidence>
<dbReference type="InterPro" id="IPR006315">
    <property type="entry name" value="OM_autotransptr_brl_dom"/>
</dbReference>
<keyword evidence="2" id="KW-0732">Signal</keyword>
<evidence type="ECO:0000313" key="4">
    <source>
        <dbReference type="EMBL" id="MET3614686.1"/>
    </source>
</evidence>
<feature type="domain" description="Autotransporter" evidence="3">
    <location>
        <begin position="420"/>
        <end position="696"/>
    </location>
</feature>
<dbReference type="Proteomes" id="UP001549047">
    <property type="component" value="Unassembled WGS sequence"/>
</dbReference>
<reference evidence="4 5" key="1">
    <citation type="submission" date="2024-06" db="EMBL/GenBank/DDBJ databases">
        <title>Genomic Encyclopedia of Type Strains, Phase IV (KMG-IV): sequencing the most valuable type-strain genomes for metagenomic binning, comparative biology and taxonomic classification.</title>
        <authorList>
            <person name="Goeker M."/>
        </authorList>
    </citation>
    <scope>NUCLEOTIDE SEQUENCE [LARGE SCALE GENOMIC DNA]</scope>
    <source>
        <strain evidence="4 5">DSM 29780</strain>
    </source>
</reference>
<feature type="region of interest" description="Disordered" evidence="1">
    <location>
        <begin position="364"/>
        <end position="383"/>
    </location>
</feature>
<gene>
    <name evidence="4" type="ORF">ABID16_003023</name>
</gene>
<comment type="caution">
    <text evidence="4">The sequence shown here is derived from an EMBL/GenBank/DDBJ whole genome shotgun (WGS) entry which is preliminary data.</text>
</comment>
<feature type="compositionally biased region" description="Low complexity" evidence="1">
    <location>
        <begin position="364"/>
        <end position="376"/>
    </location>
</feature>
<protein>
    <submittedName>
        <fullName evidence="4">Outer membrane autotransporter protein</fullName>
    </submittedName>
</protein>
<dbReference type="PROSITE" id="PS51208">
    <property type="entry name" value="AUTOTRANSPORTER"/>
    <property type="match status" value="1"/>
</dbReference>
<dbReference type="Pfam" id="PF03797">
    <property type="entry name" value="Autotransporter"/>
    <property type="match status" value="1"/>
</dbReference>